<dbReference type="Proteomes" id="UP001449657">
    <property type="component" value="Chromosome"/>
</dbReference>
<evidence type="ECO:0000313" key="3">
    <source>
        <dbReference type="Proteomes" id="UP001449657"/>
    </source>
</evidence>
<proteinExistence type="predicted"/>
<gene>
    <name evidence="2" type="ORF">WJU22_22405</name>
</gene>
<protein>
    <submittedName>
        <fullName evidence="2">DUF262 domain-containing protein</fullName>
    </submittedName>
</protein>
<sequence length="567" mass="66639">MAVWKAYRITEILNDIEDGKYVLPVIQRRLVWEEDKMIQLFDTLLKGDSFGGIMVIQEEKGKSPLFNFRPFTKDGSRIDSREIKTLNQTQYFVIDGQQRLQSFYIGLKGTLNGKVLYFDLFSNYKKQFEFCFEVDSKKLAIQPKDTSERTISEHNWHLVETLLTRLKDTNDEDEVAAEIIEDQSITDEYHKEHIKRNVKAFYKNVVTSEAIGISKVSLNKELDNKGNKQRIVELFRRLNDGGTRLSAFDLVASILKGFNWKMEEFLESTLEDYKDLGLTQDNLIKLIFLLRDNPVKEMTDIEEDDATFAIDNHERITSVLVATRKFLIESGLHNYYKDGNRSFIPLYFIAYHLYHKSIDNAALQNYFNNHDASNTDFPLMKKWMYYSLLNGVFRSRGAGWIAYSTGVKKILNVIKSHKGQVFPLQVLFSVYYNHGITFTEDIEVSKIESFESQFLYYLMYDRRQVIRIQDTDHIMPKNILEGKYEWNEINSIANFQLIDYGTNRGEKNGKPFQEWIQNFVQDKANYITKHLIPVDESTWKESQFEIFSKERANLIFEKIEKYVIKNN</sequence>
<evidence type="ECO:0000313" key="2">
    <source>
        <dbReference type="EMBL" id="WZN45656.1"/>
    </source>
</evidence>
<evidence type="ECO:0000259" key="1">
    <source>
        <dbReference type="Pfam" id="PF03235"/>
    </source>
</evidence>
<dbReference type="InterPro" id="IPR004919">
    <property type="entry name" value="GmrSD_N"/>
</dbReference>
<dbReference type="PANTHER" id="PTHR37292:SF2">
    <property type="entry name" value="DUF262 DOMAIN-CONTAINING PROTEIN"/>
    <property type="match status" value="1"/>
</dbReference>
<dbReference type="EMBL" id="CP150096">
    <property type="protein sequence ID" value="WZN45656.1"/>
    <property type="molecule type" value="Genomic_DNA"/>
</dbReference>
<dbReference type="Pfam" id="PF03235">
    <property type="entry name" value="GmrSD_N"/>
    <property type="match status" value="1"/>
</dbReference>
<keyword evidence="3" id="KW-1185">Reference proteome</keyword>
<name>A0ABZ2Z4R8_9BACT</name>
<reference evidence="2 3" key="1">
    <citation type="submission" date="2024-03" db="EMBL/GenBank/DDBJ databases">
        <title>Chitinophaga caseinilytica sp. nov., a casein hydrolysing bacterium isolated from forest soil.</title>
        <authorList>
            <person name="Lee D.S."/>
            <person name="Han D.M."/>
            <person name="Baek J.H."/>
            <person name="Choi D.G."/>
            <person name="Jeon J.H."/>
            <person name="Jeon C.O."/>
        </authorList>
    </citation>
    <scope>NUCLEOTIDE SEQUENCE [LARGE SCALE GENOMIC DNA]</scope>
    <source>
        <strain evidence="2 3">KACC 19118</strain>
    </source>
</reference>
<organism evidence="2 3">
    <name type="scientific">Chitinophaga caseinilytica</name>
    <dbReference type="NCBI Taxonomy" id="2267521"/>
    <lineage>
        <taxon>Bacteria</taxon>
        <taxon>Pseudomonadati</taxon>
        <taxon>Bacteroidota</taxon>
        <taxon>Chitinophagia</taxon>
        <taxon>Chitinophagales</taxon>
        <taxon>Chitinophagaceae</taxon>
        <taxon>Chitinophaga</taxon>
    </lineage>
</organism>
<dbReference type="RefSeq" id="WP_341840407.1">
    <property type="nucleotide sequence ID" value="NZ_CP149792.1"/>
</dbReference>
<feature type="domain" description="GmrSD restriction endonucleases N-terminal" evidence="1">
    <location>
        <begin position="9"/>
        <end position="255"/>
    </location>
</feature>
<accession>A0ABZ2Z4R8</accession>
<dbReference type="PANTHER" id="PTHR37292">
    <property type="entry name" value="VNG6097C"/>
    <property type="match status" value="1"/>
</dbReference>